<dbReference type="SUPFAM" id="SSF81383">
    <property type="entry name" value="F-box domain"/>
    <property type="match status" value="1"/>
</dbReference>
<evidence type="ECO:0000313" key="3">
    <source>
        <dbReference type="Proteomes" id="UP000237000"/>
    </source>
</evidence>
<dbReference type="PANTHER" id="PTHR38926">
    <property type="entry name" value="F-BOX DOMAIN CONTAINING PROTEIN, EXPRESSED"/>
    <property type="match status" value="1"/>
</dbReference>
<organism evidence="2 3">
    <name type="scientific">Trema orientale</name>
    <name type="common">Charcoal tree</name>
    <name type="synonym">Celtis orientalis</name>
    <dbReference type="NCBI Taxonomy" id="63057"/>
    <lineage>
        <taxon>Eukaryota</taxon>
        <taxon>Viridiplantae</taxon>
        <taxon>Streptophyta</taxon>
        <taxon>Embryophyta</taxon>
        <taxon>Tracheophyta</taxon>
        <taxon>Spermatophyta</taxon>
        <taxon>Magnoliopsida</taxon>
        <taxon>eudicotyledons</taxon>
        <taxon>Gunneridae</taxon>
        <taxon>Pentapetalae</taxon>
        <taxon>rosids</taxon>
        <taxon>fabids</taxon>
        <taxon>Rosales</taxon>
        <taxon>Cannabaceae</taxon>
        <taxon>Trema</taxon>
    </lineage>
</organism>
<dbReference type="OrthoDB" id="2095648at2759"/>
<feature type="domain" description="F-box" evidence="1">
    <location>
        <begin position="7"/>
        <end position="54"/>
    </location>
</feature>
<sequence length="306" mass="35541">MAEEQQKRNWEELPREVTELILSKVGPIYVLMSAQDVCKKWYRICQDPLQWRTIDLRNNNDMRDSFLRSLCCEAVDRSAGQVVDINVEYFGDDDLLEGMSQLELEISELRTELFSFKYNLSGMSNRLSSNAFDMFFAYSTFRTRYWLKPLKNFPLLEELVLTLDNFSSRCFIDLQSRCPHLRTLKVNRQGYNTDVQPPDHEVTEASYNDVSLTIAHFLPELRHLQLIGNPMTNMGLEAILDRCRQLESLDLRRCLNLNLEGELGIMCRENIRHLRLPHDSIEDLGYAAASPNEAHPPSSINELENT</sequence>
<dbReference type="CDD" id="cd22164">
    <property type="entry name" value="F-box_AtSKIP19-like"/>
    <property type="match status" value="1"/>
</dbReference>
<protein>
    <submittedName>
        <fullName evidence="2">F-box domain containing protein</fullName>
    </submittedName>
</protein>
<dbReference type="STRING" id="63057.A0A2P5G2B8"/>
<name>A0A2P5G2B8_TREOI</name>
<reference evidence="3" key="1">
    <citation type="submission" date="2016-06" db="EMBL/GenBank/DDBJ databases">
        <title>Parallel loss of symbiosis genes in relatives of nitrogen-fixing non-legume Parasponia.</title>
        <authorList>
            <person name="Van Velzen R."/>
            <person name="Holmer R."/>
            <person name="Bu F."/>
            <person name="Rutten L."/>
            <person name="Van Zeijl A."/>
            <person name="Liu W."/>
            <person name="Santuari L."/>
            <person name="Cao Q."/>
            <person name="Sharma T."/>
            <person name="Shen D."/>
            <person name="Roswanjaya Y."/>
            <person name="Wardhani T."/>
            <person name="Kalhor M.S."/>
            <person name="Jansen J."/>
            <person name="Van den Hoogen J."/>
            <person name="Gungor B."/>
            <person name="Hartog M."/>
            <person name="Hontelez J."/>
            <person name="Verver J."/>
            <person name="Yang W.-C."/>
            <person name="Schijlen E."/>
            <person name="Repin R."/>
            <person name="Schilthuizen M."/>
            <person name="Schranz E."/>
            <person name="Heidstra R."/>
            <person name="Miyata K."/>
            <person name="Fedorova E."/>
            <person name="Kohlen W."/>
            <person name="Bisseling T."/>
            <person name="Smit S."/>
            <person name="Geurts R."/>
        </authorList>
    </citation>
    <scope>NUCLEOTIDE SEQUENCE [LARGE SCALE GENOMIC DNA]</scope>
    <source>
        <strain evidence="3">cv. RG33-2</strain>
    </source>
</reference>
<evidence type="ECO:0000313" key="2">
    <source>
        <dbReference type="EMBL" id="POO04159.1"/>
    </source>
</evidence>
<dbReference type="InterPro" id="IPR032675">
    <property type="entry name" value="LRR_dom_sf"/>
</dbReference>
<dbReference type="InParanoid" id="A0A2P5G2B8"/>
<comment type="caution">
    <text evidence="2">The sequence shown here is derived from an EMBL/GenBank/DDBJ whole genome shotgun (WGS) entry which is preliminary data.</text>
</comment>
<dbReference type="Proteomes" id="UP000237000">
    <property type="component" value="Unassembled WGS sequence"/>
</dbReference>
<proteinExistence type="predicted"/>
<dbReference type="EMBL" id="JXTC01000001">
    <property type="protein sequence ID" value="POO04159.1"/>
    <property type="molecule type" value="Genomic_DNA"/>
</dbReference>
<accession>A0A2P5G2B8</accession>
<dbReference type="Pfam" id="PF12937">
    <property type="entry name" value="F-box-like"/>
    <property type="match status" value="1"/>
</dbReference>
<dbReference type="Gene3D" id="3.80.10.10">
    <property type="entry name" value="Ribonuclease Inhibitor"/>
    <property type="match status" value="1"/>
</dbReference>
<dbReference type="PROSITE" id="PS50181">
    <property type="entry name" value="FBOX"/>
    <property type="match status" value="1"/>
</dbReference>
<dbReference type="PANTHER" id="PTHR38926:SF80">
    <property type="entry name" value="F-BOX DOMAIN, LEUCINE-RICH REPEAT DOMAIN SUPERFAMILY"/>
    <property type="match status" value="1"/>
</dbReference>
<dbReference type="InterPro" id="IPR001810">
    <property type="entry name" value="F-box_dom"/>
</dbReference>
<dbReference type="AlphaFoldDB" id="A0A2P5G2B8"/>
<dbReference type="InterPro" id="IPR036047">
    <property type="entry name" value="F-box-like_dom_sf"/>
</dbReference>
<evidence type="ECO:0000259" key="1">
    <source>
        <dbReference type="PROSITE" id="PS50181"/>
    </source>
</evidence>
<dbReference type="SUPFAM" id="SSF52047">
    <property type="entry name" value="RNI-like"/>
    <property type="match status" value="1"/>
</dbReference>
<dbReference type="SMART" id="SM00256">
    <property type="entry name" value="FBOX"/>
    <property type="match status" value="1"/>
</dbReference>
<gene>
    <name evidence="2" type="ORF">TorRG33x02_004630</name>
</gene>
<keyword evidence="3" id="KW-1185">Reference proteome</keyword>